<dbReference type="PANTHER" id="PTHR39431:SF1">
    <property type="entry name" value="FRPA_C-RELATED PROTEIN"/>
    <property type="match status" value="1"/>
</dbReference>
<dbReference type="PANTHER" id="PTHR39431">
    <property type="entry name" value="FRPA/C-RELATED PROTEIN"/>
    <property type="match status" value="1"/>
</dbReference>
<dbReference type="KEGG" id="tcx:Tcr_1901"/>
<dbReference type="OrthoDB" id="1676884at2"/>
<feature type="coiled-coil region" evidence="1">
    <location>
        <begin position="401"/>
        <end position="432"/>
    </location>
</feature>
<proteinExistence type="predicted"/>
<evidence type="ECO:0000256" key="1">
    <source>
        <dbReference type="SAM" id="Coils"/>
    </source>
</evidence>
<dbReference type="HOGENOM" id="CLU_047227_0_0_6"/>
<organism evidence="2">
    <name type="scientific">Hydrogenovibrio crunogenus (strain DSM 25203 / XCL-2)</name>
    <name type="common">Thiomicrospira crunogena</name>
    <dbReference type="NCBI Taxonomy" id="317025"/>
    <lineage>
        <taxon>Bacteria</taxon>
        <taxon>Pseudomonadati</taxon>
        <taxon>Pseudomonadota</taxon>
        <taxon>Gammaproteobacteria</taxon>
        <taxon>Thiotrichales</taxon>
        <taxon>Piscirickettsiaceae</taxon>
        <taxon>Hydrogenovibrio</taxon>
    </lineage>
</organism>
<dbReference type="eggNOG" id="COG4932">
    <property type="taxonomic scope" value="Bacteria"/>
</dbReference>
<gene>
    <name evidence="2" type="ordered locus">Tcr_1901</name>
</gene>
<dbReference type="STRING" id="317025.Tcr_1901"/>
<name>Q31ED2_HYDCU</name>
<sequence length="435" mass="48403">MIIQSSAVRLQQQHQFDSSFSQKQSLMVGETIRPQLLTNSNQRVEYQQTERFEYSHQKQRQYQSTSQILEGQQETVLKQNQIIQELVQLSLVGESASVASQKAFPASDKPSIEVSGDVTFDFTHQLHLKTSSFSAMSASGQVVLNDGRSINFNLVTSHSAKTDVSAESKASLSVALMHDPLVINFGVESVTLNDQFFEFDMQGNGSRQHFAQLGSGSGFLVFDENQDNQVNDGTELFGAQSGKAFADLATFDVDGNGWIDEADPIFQHLKLWTDQSDQTHLVSLASKGVGAIYLGHVEQGEDLMGSQGETLGHVKSAGIVFMENGAVQTAQAIDLAEHQDVQFSESSNRHSLFSASQQQALKDFSEAMNTLQQVRSEQRFEMKLTSVNTPFISLGRGQEMAQDAKHFFEQLREQIQKMIEQRKAILDRIQQRYSA</sequence>
<reference evidence="2" key="1">
    <citation type="submission" date="2006-07" db="EMBL/GenBank/DDBJ databases">
        <title>Complete sequence of Thiomicrospira crunogena XCL-2.</title>
        <authorList>
            <consortium name="US DOE Joint Genome Institute"/>
            <person name="Copeland A."/>
            <person name="Lucas S."/>
            <person name="Lapidus A."/>
            <person name="Barry K."/>
            <person name="Detter J.C."/>
            <person name="Glavina del Rio T."/>
            <person name="Hammon N."/>
            <person name="Israni S."/>
            <person name="Dalin E."/>
            <person name="Tice H."/>
            <person name="Pitluck S."/>
            <person name="Chain P."/>
            <person name="Malfatti S."/>
            <person name="Shin M."/>
            <person name="Vergez L."/>
            <person name="Schmutz J."/>
            <person name="Larimer F."/>
            <person name="Land M."/>
            <person name="Hauser L."/>
            <person name="Kyrpides N."/>
            <person name="Lykidis A."/>
            <person name="Scott K.M."/>
            <person name="Sievert S."/>
            <person name="Kerfeld C."/>
            <person name="Freyermuth S."/>
            <person name="Dobrinski K."/>
            <person name="Boller A."/>
            <person name="Fitzpatrick K."/>
            <person name="Thoma P."/>
            <person name="Moore J."/>
            <person name="Richardson P."/>
        </authorList>
    </citation>
    <scope>NUCLEOTIDE SEQUENCE</scope>
    <source>
        <strain evidence="2">XCL-2</strain>
    </source>
</reference>
<dbReference type="AlphaFoldDB" id="Q31ED2"/>
<protein>
    <submittedName>
        <fullName evidence="2">Uncharacterized protein</fullName>
    </submittedName>
</protein>
<evidence type="ECO:0000313" key="2">
    <source>
        <dbReference type="EMBL" id="ABB42491.1"/>
    </source>
</evidence>
<accession>Q31ED2</accession>
<keyword evidence="1" id="KW-0175">Coiled coil</keyword>
<dbReference type="EMBL" id="CP000109">
    <property type="protein sequence ID" value="ABB42491.1"/>
    <property type="molecule type" value="Genomic_DNA"/>
</dbReference>